<evidence type="ECO:0000313" key="3">
    <source>
        <dbReference type="Proteomes" id="UP000307440"/>
    </source>
</evidence>
<reference evidence="2 3" key="1">
    <citation type="journal article" date="2019" name="Nat. Ecol. Evol.">
        <title>Megaphylogeny resolves global patterns of mushroom evolution.</title>
        <authorList>
            <person name="Varga T."/>
            <person name="Krizsan K."/>
            <person name="Foldi C."/>
            <person name="Dima B."/>
            <person name="Sanchez-Garcia M."/>
            <person name="Sanchez-Ramirez S."/>
            <person name="Szollosi G.J."/>
            <person name="Szarkandi J.G."/>
            <person name="Papp V."/>
            <person name="Albert L."/>
            <person name="Andreopoulos W."/>
            <person name="Angelini C."/>
            <person name="Antonin V."/>
            <person name="Barry K.W."/>
            <person name="Bougher N.L."/>
            <person name="Buchanan P."/>
            <person name="Buyck B."/>
            <person name="Bense V."/>
            <person name="Catcheside P."/>
            <person name="Chovatia M."/>
            <person name="Cooper J."/>
            <person name="Damon W."/>
            <person name="Desjardin D."/>
            <person name="Finy P."/>
            <person name="Geml J."/>
            <person name="Haridas S."/>
            <person name="Hughes K."/>
            <person name="Justo A."/>
            <person name="Karasinski D."/>
            <person name="Kautmanova I."/>
            <person name="Kiss B."/>
            <person name="Kocsube S."/>
            <person name="Kotiranta H."/>
            <person name="LaButti K.M."/>
            <person name="Lechner B.E."/>
            <person name="Liimatainen K."/>
            <person name="Lipzen A."/>
            <person name="Lukacs Z."/>
            <person name="Mihaltcheva S."/>
            <person name="Morgado L.N."/>
            <person name="Niskanen T."/>
            <person name="Noordeloos M.E."/>
            <person name="Ohm R.A."/>
            <person name="Ortiz-Santana B."/>
            <person name="Ovrebo C."/>
            <person name="Racz N."/>
            <person name="Riley R."/>
            <person name="Savchenko A."/>
            <person name="Shiryaev A."/>
            <person name="Soop K."/>
            <person name="Spirin V."/>
            <person name="Szebenyi C."/>
            <person name="Tomsovsky M."/>
            <person name="Tulloss R.E."/>
            <person name="Uehling J."/>
            <person name="Grigoriev I.V."/>
            <person name="Vagvolgyi C."/>
            <person name="Papp T."/>
            <person name="Martin F.M."/>
            <person name="Miettinen O."/>
            <person name="Hibbett D.S."/>
            <person name="Nagy L.G."/>
        </authorList>
    </citation>
    <scope>NUCLEOTIDE SEQUENCE [LARGE SCALE GENOMIC DNA]</scope>
    <source>
        <strain evidence="2 3">CBS 121175</strain>
    </source>
</reference>
<protein>
    <submittedName>
        <fullName evidence="2">Uncharacterized protein</fullName>
    </submittedName>
</protein>
<dbReference type="AlphaFoldDB" id="A0A5C3L1I6"/>
<name>A0A5C3L1I6_COPMA</name>
<evidence type="ECO:0000313" key="2">
    <source>
        <dbReference type="EMBL" id="TFK26814.1"/>
    </source>
</evidence>
<feature type="compositionally biased region" description="Low complexity" evidence="1">
    <location>
        <begin position="17"/>
        <end position="30"/>
    </location>
</feature>
<accession>A0A5C3L1I6</accession>
<organism evidence="2 3">
    <name type="scientific">Coprinopsis marcescibilis</name>
    <name type="common">Agaric fungus</name>
    <name type="synonym">Psathyrella marcescibilis</name>
    <dbReference type="NCBI Taxonomy" id="230819"/>
    <lineage>
        <taxon>Eukaryota</taxon>
        <taxon>Fungi</taxon>
        <taxon>Dikarya</taxon>
        <taxon>Basidiomycota</taxon>
        <taxon>Agaricomycotina</taxon>
        <taxon>Agaricomycetes</taxon>
        <taxon>Agaricomycetidae</taxon>
        <taxon>Agaricales</taxon>
        <taxon>Agaricineae</taxon>
        <taxon>Psathyrellaceae</taxon>
        <taxon>Coprinopsis</taxon>
    </lineage>
</organism>
<evidence type="ECO:0000256" key="1">
    <source>
        <dbReference type="SAM" id="MobiDB-lite"/>
    </source>
</evidence>
<feature type="region of interest" description="Disordered" evidence="1">
    <location>
        <begin position="17"/>
        <end position="84"/>
    </location>
</feature>
<proteinExistence type="predicted"/>
<sequence>MLRLKPCRGSCVIVVSTSKASTKSPSPSSKCVDASLRFSSPGMNRGGHGPATQVRGDGDERSVQRGCKRRGLAEGESSGSKTRR</sequence>
<keyword evidence="3" id="KW-1185">Reference proteome</keyword>
<gene>
    <name evidence="2" type="ORF">FA15DRAFT_259426</name>
</gene>
<dbReference type="Proteomes" id="UP000307440">
    <property type="component" value="Unassembled WGS sequence"/>
</dbReference>
<dbReference type="EMBL" id="ML210171">
    <property type="protein sequence ID" value="TFK26814.1"/>
    <property type="molecule type" value="Genomic_DNA"/>
</dbReference>